<accession>A0A7J6QQC1</accession>
<feature type="domain" description="Methyltransferase FkbM" evidence="1">
    <location>
        <begin position="30"/>
        <end position="194"/>
    </location>
</feature>
<name>A0A7J6QQC1_PEROL</name>
<evidence type="ECO:0000313" key="2">
    <source>
        <dbReference type="EMBL" id="KAF4710463.1"/>
    </source>
</evidence>
<sequence>GKSQWHQDWFVYHNVLKYLPSERLRGTFLDIGAADPFLLSNSVVFERCLGWQGVCIEPNPRAALLLDVYRENCTVVPVCLWSNDSEWSFEQGLELSTLHSPSEGKWTESWVDEDTWRREGFMALRRAQTSAIGGVNLYDAKCFTLRSLSAMLGGIHADVISVDVEGAEVELFRGVGDLFSLTGALVAIIETRNATSFQIDQLLMPSGYVKLAMVGQDSIFVHLSVLQYLKNVSYPNSLQSSSGRLWTYEAFQRRFADLDEDDKREGLMPRLGLVLLKCLLTAIAEPELTPAWCDNGEDVGLNVFMLWPWRKEEFTGLQYSAIDSVLFNYPLARVLLVANDLSQDMFAGHLSQGYCVSIAPTSLHTAVELIASTMGPSLDGSLLNQWVELVTRDPEKGFPLDEYSGILPPFLGHFLLVYHLAVYALQLRNGGLYVPMDGILLNTLEYVLPPSLAPRLATTTIWMELYVSPEGASDGAVLSREDFEKTVWQRSWMDRMEDLTVICATDCLRCIPEGSPSAVSWIISTITAVVRTAEAGVDVNALATIVAKTHIAEEDYVVLPCWLMTEPKFPDLWKNFGSSESLSARDNDLFSPRWTRERQDWWLIHSSKLFLPLSIGAGDQLNPMPLSVASLAMIHFDLGLRPGGTRARVLFTDTRPPDVSLRSPRDHIRRHMVPDQLQLHEFQIWEGGLPGAVGGYRTFKNLRVSAPELVQLSLRAEVTFFC</sequence>
<feature type="non-terminal residue" evidence="2">
    <location>
        <position position="722"/>
    </location>
</feature>
<dbReference type="Proteomes" id="UP000574390">
    <property type="component" value="Unassembled WGS sequence"/>
</dbReference>
<dbReference type="GO" id="GO:0005789">
    <property type="term" value="C:endoplasmic reticulum membrane"/>
    <property type="evidence" value="ECO:0007669"/>
    <property type="project" value="TreeGrafter"/>
</dbReference>
<dbReference type="GO" id="GO:0031902">
    <property type="term" value="C:late endosome membrane"/>
    <property type="evidence" value="ECO:0007669"/>
    <property type="project" value="TreeGrafter"/>
</dbReference>
<dbReference type="Gene3D" id="3.40.50.150">
    <property type="entry name" value="Vaccinia Virus protein VP39"/>
    <property type="match status" value="1"/>
</dbReference>
<organism evidence="2 3">
    <name type="scientific">Perkinsus olseni</name>
    <name type="common">Perkinsus atlanticus</name>
    <dbReference type="NCBI Taxonomy" id="32597"/>
    <lineage>
        <taxon>Eukaryota</taxon>
        <taxon>Sar</taxon>
        <taxon>Alveolata</taxon>
        <taxon>Perkinsozoa</taxon>
        <taxon>Perkinsea</taxon>
        <taxon>Perkinsida</taxon>
        <taxon>Perkinsidae</taxon>
        <taxon>Perkinsus</taxon>
    </lineage>
</organism>
<gene>
    <name evidence="2" type="ORF">FOZ62_008573</name>
</gene>
<dbReference type="InterPro" id="IPR053202">
    <property type="entry name" value="EGF_Rcpt_Signaling_Reg"/>
</dbReference>
<dbReference type="Pfam" id="PF05050">
    <property type="entry name" value="Methyltransf_21"/>
    <property type="match status" value="1"/>
</dbReference>
<evidence type="ECO:0000313" key="3">
    <source>
        <dbReference type="Proteomes" id="UP000574390"/>
    </source>
</evidence>
<dbReference type="GO" id="GO:0006888">
    <property type="term" value="P:endoplasmic reticulum to Golgi vesicle-mediated transport"/>
    <property type="evidence" value="ECO:0007669"/>
    <property type="project" value="TreeGrafter"/>
</dbReference>
<dbReference type="GO" id="GO:0016197">
    <property type="term" value="P:endosomal transport"/>
    <property type="evidence" value="ECO:0007669"/>
    <property type="project" value="TreeGrafter"/>
</dbReference>
<dbReference type="GO" id="GO:0005794">
    <property type="term" value="C:Golgi apparatus"/>
    <property type="evidence" value="ECO:0007669"/>
    <property type="project" value="TreeGrafter"/>
</dbReference>
<protein>
    <recommendedName>
        <fullName evidence="1">Methyltransferase FkbM domain-containing protein</fullName>
    </recommendedName>
</protein>
<reference evidence="2 3" key="1">
    <citation type="submission" date="2020-04" db="EMBL/GenBank/DDBJ databases">
        <title>Perkinsus olseni comparative genomics.</title>
        <authorList>
            <person name="Bogema D.R."/>
        </authorList>
    </citation>
    <scope>NUCLEOTIDE SEQUENCE [LARGE SCALE GENOMIC DNA]</scope>
    <source>
        <strain evidence="2">ATCC PRA-205</strain>
    </source>
</reference>
<dbReference type="PANTHER" id="PTHR34009:SF2">
    <property type="entry name" value="PROTEIN STAR"/>
    <property type="match status" value="1"/>
</dbReference>
<dbReference type="InterPro" id="IPR006342">
    <property type="entry name" value="FkbM_mtfrase"/>
</dbReference>
<evidence type="ECO:0000259" key="1">
    <source>
        <dbReference type="Pfam" id="PF05050"/>
    </source>
</evidence>
<comment type="caution">
    <text evidence="2">The sequence shown here is derived from an EMBL/GenBank/DDBJ whole genome shotgun (WGS) entry which is preliminary data.</text>
</comment>
<dbReference type="EMBL" id="JABANM010027964">
    <property type="protein sequence ID" value="KAF4710463.1"/>
    <property type="molecule type" value="Genomic_DNA"/>
</dbReference>
<dbReference type="AlphaFoldDB" id="A0A7J6QQC1"/>
<dbReference type="InterPro" id="IPR029063">
    <property type="entry name" value="SAM-dependent_MTases_sf"/>
</dbReference>
<feature type="non-terminal residue" evidence="2">
    <location>
        <position position="1"/>
    </location>
</feature>
<dbReference type="PANTHER" id="PTHR34009">
    <property type="entry name" value="PROTEIN STAR"/>
    <property type="match status" value="1"/>
</dbReference>
<dbReference type="SUPFAM" id="SSF53335">
    <property type="entry name" value="S-adenosyl-L-methionine-dependent methyltransferases"/>
    <property type="match status" value="1"/>
</dbReference>
<dbReference type="GO" id="GO:0005886">
    <property type="term" value="C:plasma membrane"/>
    <property type="evidence" value="ECO:0007669"/>
    <property type="project" value="TreeGrafter"/>
</dbReference>
<proteinExistence type="predicted"/>